<dbReference type="InterPro" id="IPR000014">
    <property type="entry name" value="PAS"/>
</dbReference>
<protein>
    <recommendedName>
        <fullName evidence="2">histidine kinase</fullName>
        <ecNumber evidence="2">2.7.13.3</ecNumber>
    </recommendedName>
</protein>
<dbReference type="SUPFAM" id="SSF47384">
    <property type="entry name" value="Homodimeric domain of signal transducing histidine kinase"/>
    <property type="match status" value="1"/>
</dbReference>
<dbReference type="InParanoid" id="A0A7X0MWM4"/>
<comment type="catalytic activity">
    <reaction evidence="1">
        <text>ATP + protein L-histidine = ADP + protein N-phospho-L-histidine.</text>
        <dbReference type="EC" id="2.7.13.3"/>
    </reaction>
</comment>
<dbReference type="PANTHER" id="PTHR43065">
    <property type="entry name" value="SENSOR HISTIDINE KINASE"/>
    <property type="match status" value="1"/>
</dbReference>
<dbReference type="EMBL" id="JACHHT010000002">
    <property type="protein sequence ID" value="MBB6522633.1"/>
    <property type="molecule type" value="Genomic_DNA"/>
</dbReference>
<dbReference type="Gene3D" id="3.30.450.20">
    <property type="entry name" value="PAS domain"/>
    <property type="match status" value="2"/>
</dbReference>
<dbReference type="Gene3D" id="1.10.287.130">
    <property type="match status" value="1"/>
</dbReference>
<dbReference type="InterPro" id="IPR003661">
    <property type="entry name" value="HisK_dim/P_dom"/>
</dbReference>
<evidence type="ECO:0000259" key="6">
    <source>
        <dbReference type="PROSITE" id="PS50113"/>
    </source>
</evidence>
<keyword evidence="3" id="KW-0597">Phosphoprotein</keyword>
<evidence type="ECO:0000256" key="1">
    <source>
        <dbReference type="ARBA" id="ARBA00000085"/>
    </source>
</evidence>
<dbReference type="AlphaFoldDB" id="A0A7X0MWM4"/>
<dbReference type="Pfam" id="PF02518">
    <property type="entry name" value="HATPase_c"/>
    <property type="match status" value="1"/>
</dbReference>
<dbReference type="InterPro" id="IPR036097">
    <property type="entry name" value="HisK_dim/P_sf"/>
</dbReference>
<dbReference type="Pfam" id="PF08447">
    <property type="entry name" value="PAS_3"/>
    <property type="match status" value="1"/>
</dbReference>
<keyword evidence="8" id="KW-1185">Reference proteome</keyword>
<dbReference type="InterPro" id="IPR004358">
    <property type="entry name" value="Sig_transdc_His_kin-like_C"/>
</dbReference>
<comment type="caution">
    <text evidence="7">The sequence shown here is derived from an EMBL/GenBank/DDBJ whole genome shotgun (WGS) entry which is preliminary data.</text>
</comment>
<accession>A0A7X0MWM4</accession>
<dbReference type="InterPro" id="IPR013655">
    <property type="entry name" value="PAS_fold_3"/>
</dbReference>
<dbReference type="RefSeq" id="WP_166845510.1">
    <property type="nucleotide sequence ID" value="NZ_JAAONY010000002.1"/>
</dbReference>
<dbReference type="PROSITE" id="PS50109">
    <property type="entry name" value="HIS_KIN"/>
    <property type="match status" value="1"/>
</dbReference>
<dbReference type="SUPFAM" id="SSF55785">
    <property type="entry name" value="PYP-like sensor domain (PAS domain)"/>
    <property type="match status" value="2"/>
</dbReference>
<dbReference type="Pfam" id="PF08448">
    <property type="entry name" value="PAS_4"/>
    <property type="match status" value="1"/>
</dbReference>
<dbReference type="NCBIfam" id="TIGR00229">
    <property type="entry name" value="sensory_box"/>
    <property type="match status" value="1"/>
</dbReference>
<evidence type="ECO:0000313" key="8">
    <source>
        <dbReference type="Proteomes" id="UP000528457"/>
    </source>
</evidence>
<evidence type="ECO:0000256" key="2">
    <source>
        <dbReference type="ARBA" id="ARBA00012438"/>
    </source>
</evidence>
<dbReference type="SMART" id="SM00388">
    <property type="entry name" value="HisKA"/>
    <property type="match status" value="1"/>
</dbReference>
<dbReference type="PRINTS" id="PR00344">
    <property type="entry name" value="BCTRLSENSOR"/>
</dbReference>
<dbReference type="CDD" id="cd00082">
    <property type="entry name" value="HisKA"/>
    <property type="match status" value="1"/>
</dbReference>
<keyword evidence="7" id="KW-0418">Kinase</keyword>
<reference evidence="7 8" key="1">
    <citation type="submission" date="2020-08" db="EMBL/GenBank/DDBJ databases">
        <title>Genomic Encyclopedia of Type Strains, Phase IV (KMG-IV): sequencing the most valuable type-strain genomes for metagenomic binning, comparative biology and taxonomic classification.</title>
        <authorList>
            <person name="Goeker M."/>
        </authorList>
    </citation>
    <scope>NUCLEOTIDE SEQUENCE [LARGE SCALE GENOMIC DNA]</scope>
    <source>
        <strain evidence="7 8">DSM 22368</strain>
    </source>
</reference>
<dbReference type="InterPro" id="IPR036890">
    <property type="entry name" value="HATPase_C_sf"/>
</dbReference>
<dbReference type="SUPFAM" id="SSF55874">
    <property type="entry name" value="ATPase domain of HSP90 chaperone/DNA topoisomerase II/histidine kinase"/>
    <property type="match status" value="1"/>
</dbReference>
<sequence>MDSLEPASNLLEYNEARYRILAEQSGVMITLHRPGDWAYTAVNPAVEQLTGYRADELLGLPAYELFHPEDAWAMQHKLIPAIKKHGTRTFRYRSRNRQGLYRWVESTHRSIRDEQSGELKEIIAVTREVQQEVEAEQALQRLAAVVEASADLVLLCDEQLQVLDLNRAARQALERPETDSESGERFSLRDYLSTESVQKIRTIALQVARQKGRWQGAIRLNLPEGKDGVWQLEQLIATNTEPVYGLYSLIIRDRSEEHAVQQALQDKQQQLAHSERLMSLGEMASGLAHEINQPLASLLNYARGGLRKLKQKEDLAPQQLSQLLTAMEKQAERAAAIVQQLRSMVKKTPHRPEIIELGQSLREAVNFVEQELEQQMVDIRWQEPNGKALVMADKVQLQQVWVNLLINALEAMAQASERRGSAKSGREIKISIRESLIPETQSSDWQVEICDQGAGISVDRMTQIFEPYYSSKSSGLGLGLSISRSIIESLGGGIDVDSDGKSYSCVKVRLAACREVQER</sequence>
<feature type="domain" description="PAC" evidence="6">
    <location>
        <begin position="88"/>
        <end position="141"/>
    </location>
</feature>
<dbReference type="PANTHER" id="PTHR43065:SF42">
    <property type="entry name" value="TWO-COMPONENT SENSOR PPRA"/>
    <property type="match status" value="1"/>
</dbReference>
<gene>
    <name evidence="7" type="ORF">HNR48_002918</name>
</gene>
<dbReference type="Pfam" id="PF00512">
    <property type="entry name" value="HisKA"/>
    <property type="match status" value="1"/>
</dbReference>
<dbReference type="Gene3D" id="3.30.565.10">
    <property type="entry name" value="Histidine kinase-like ATPase, C-terminal domain"/>
    <property type="match status" value="1"/>
</dbReference>
<dbReference type="PROSITE" id="PS50113">
    <property type="entry name" value="PAC"/>
    <property type="match status" value="1"/>
</dbReference>
<dbReference type="PROSITE" id="PS50112">
    <property type="entry name" value="PAS"/>
    <property type="match status" value="1"/>
</dbReference>
<dbReference type="InterPro" id="IPR003594">
    <property type="entry name" value="HATPase_dom"/>
</dbReference>
<feature type="domain" description="Histidine kinase" evidence="4">
    <location>
        <begin position="286"/>
        <end position="514"/>
    </location>
</feature>
<dbReference type="EC" id="2.7.13.3" evidence="2"/>
<dbReference type="InterPro" id="IPR005467">
    <property type="entry name" value="His_kinase_dom"/>
</dbReference>
<evidence type="ECO:0000259" key="4">
    <source>
        <dbReference type="PROSITE" id="PS50109"/>
    </source>
</evidence>
<evidence type="ECO:0000256" key="3">
    <source>
        <dbReference type="ARBA" id="ARBA00022553"/>
    </source>
</evidence>
<dbReference type="SMART" id="SM00387">
    <property type="entry name" value="HATPase_c"/>
    <property type="match status" value="1"/>
</dbReference>
<evidence type="ECO:0000313" key="7">
    <source>
        <dbReference type="EMBL" id="MBB6522633.1"/>
    </source>
</evidence>
<dbReference type="InterPro" id="IPR035965">
    <property type="entry name" value="PAS-like_dom_sf"/>
</dbReference>
<organism evidence="7 8">
    <name type="scientific">Pseudoteredinibacter isoporae</name>
    <dbReference type="NCBI Taxonomy" id="570281"/>
    <lineage>
        <taxon>Bacteria</taxon>
        <taxon>Pseudomonadati</taxon>
        <taxon>Pseudomonadota</taxon>
        <taxon>Gammaproteobacteria</taxon>
        <taxon>Cellvibrionales</taxon>
        <taxon>Cellvibrionaceae</taxon>
        <taxon>Pseudoteredinibacter</taxon>
    </lineage>
</organism>
<keyword evidence="7" id="KW-0808">Transferase</keyword>
<name>A0A7X0MWM4_9GAMM</name>
<evidence type="ECO:0000259" key="5">
    <source>
        <dbReference type="PROSITE" id="PS50112"/>
    </source>
</evidence>
<dbReference type="GO" id="GO:0000155">
    <property type="term" value="F:phosphorelay sensor kinase activity"/>
    <property type="evidence" value="ECO:0007669"/>
    <property type="project" value="InterPro"/>
</dbReference>
<dbReference type="Proteomes" id="UP000528457">
    <property type="component" value="Unassembled WGS sequence"/>
</dbReference>
<dbReference type="InterPro" id="IPR013656">
    <property type="entry name" value="PAS_4"/>
</dbReference>
<proteinExistence type="predicted"/>
<dbReference type="InterPro" id="IPR000700">
    <property type="entry name" value="PAS-assoc_C"/>
</dbReference>
<dbReference type="SMART" id="SM00091">
    <property type="entry name" value="PAS"/>
    <property type="match status" value="2"/>
</dbReference>
<dbReference type="CDD" id="cd00130">
    <property type="entry name" value="PAS"/>
    <property type="match status" value="1"/>
</dbReference>
<feature type="domain" description="PAS" evidence="5">
    <location>
        <begin position="14"/>
        <end position="85"/>
    </location>
</feature>